<dbReference type="EMBL" id="CP000613">
    <property type="protein sequence ID" value="ACI97498.1"/>
    <property type="molecule type" value="Genomic_DNA"/>
</dbReference>
<dbReference type="eggNOG" id="ENOG5033441">
    <property type="taxonomic scope" value="Bacteria"/>
</dbReference>
<dbReference type="HOGENOM" id="CLU_183053_0_0_5"/>
<organism evidence="2 3">
    <name type="scientific">Rhodospirillum centenum (strain ATCC 51521 / SW)</name>
    <dbReference type="NCBI Taxonomy" id="414684"/>
    <lineage>
        <taxon>Bacteria</taxon>
        <taxon>Pseudomonadati</taxon>
        <taxon>Pseudomonadota</taxon>
        <taxon>Alphaproteobacteria</taxon>
        <taxon>Rhodospirillales</taxon>
        <taxon>Rhodospirillaceae</taxon>
        <taxon>Rhodospirillum</taxon>
    </lineage>
</organism>
<proteinExistence type="predicted"/>
<feature type="region of interest" description="Disordered" evidence="1">
    <location>
        <begin position="1"/>
        <end position="27"/>
    </location>
</feature>
<evidence type="ECO:0000313" key="2">
    <source>
        <dbReference type="EMBL" id="ACI97498.1"/>
    </source>
</evidence>
<evidence type="ECO:0000256" key="1">
    <source>
        <dbReference type="SAM" id="MobiDB-lite"/>
    </source>
</evidence>
<sequence>MAQRLTGERGRADDDAGPAPTTMTDDDWQAQVTREAAKAIGQWLEGRGRLHQPIAVLTLPELEAMAANAIARFVVLASERIRDRPDDNRDLTRLLLG</sequence>
<feature type="compositionally biased region" description="Basic and acidic residues" evidence="1">
    <location>
        <begin position="1"/>
        <end position="14"/>
    </location>
</feature>
<evidence type="ECO:0000313" key="3">
    <source>
        <dbReference type="Proteomes" id="UP000001591"/>
    </source>
</evidence>
<reference evidence="2 3" key="1">
    <citation type="journal article" date="2010" name="BMC Genomics">
        <title>Metabolic flexibility revealed in the genome of the cyst-forming alpha-1 proteobacterium Rhodospirillum centenum.</title>
        <authorList>
            <person name="Lu Y.K."/>
            <person name="Marden J."/>
            <person name="Han M."/>
            <person name="Swingley W.D."/>
            <person name="Mastrian S.D."/>
            <person name="Chowdhury S.R."/>
            <person name="Hao J."/>
            <person name="Helmy T."/>
            <person name="Kim S."/>
            <person name="Kurdoglu A.A."/>
            <person name="Matthies H.J."/>
            <person name="Rollo D."/>
            <person name="Stothard P."/>
            <person name="Blankenship R.E."/>
            <person name="Bauer C.E."/>
            <person name="Touchman J.W."/>
        </authorList>
    </citation>
    <scope>NUCLEOTIDE SEQUENCE [LARGE SCALE GENOMIC DNA]</scope>
    <source>
        <strain evidence="3">ATCC 51521 / SW</strain>
    </source>
</reference>
<protein>
    <submittedName>
        <fullName evidence="2">Uncharacterized protein</fullName>
    </submittedName>
</protein>
<dbReference type="KEGG" id="rce:RC1_0048"/>
<dbReference type="AlphaFoldDB" id="B6IPW2"/>
<keyword evidence="3" id="KW-1185">Reference proteome</keyword>
<dbReference type="Proteomes" id="UP000001591">
    <property type="component" value="Chromosome"/>
</dbReference>
<accession>B6IPW2</accession>
<dbReference type="STRING" id="414684.RC1_0048"/>
<gene>
    <name evidence="2" type="ordered locus">RC1_0048</name>
</gene>
<name>B6IPW2_RHOCS</name>